<name>A0AAU9DBJ0_9BACT</name>
<dbReference type="SUPFAM" id="SSF53649">
    <property type="entry name" value="Alkaline phosphatase-like"/>
    <property type="match status" value="1"/>
</dbReference>
<evidence type="ECO:0000313" key="5">
    <source>
        <dbReference type="EMBL" id="BDD09735.1"/>
    </source>
</evidence>
<proteinExistence type="inferred from homology"/>
<comment type="similarity">
    <text evidence="1">Belongs to the sulfatase family.</text>
</comment>
<evidence type="ECO:0000256" key="3">
    <source>
        <dbReference type="SAM" id="MobiDB-lite"/>
    </source>
</evidence>
<dbReference type="InterPro" id="IPR017850">
    <property type="entry name" value="Alkaline_phosphatase_core_sf"/>
</dbReference>
<keyword evidence="6" id="KW-1185">Reference proteome</keyword>
<keyword evidence="2" id="KW-0378">Hydrolase</keyword>
<dbReference type="InterPro" id="IPR000917">
    <property type="entry name" value="Sulfatase_N"/>
</dbReference>
<dbReference type="PROSITE" id="PS51257">
    <property type="entry name" value="PROKAR_LIPOPROTEIN"/>
    <property type="match status" value="1"/>
</dbReference>
<organism evidence="5 6">
    <name type="scientific">Fulvitalea axinellae</name>
    <dbReference type="NCBI Taxonomy" id="1182444"/>
    <lineage>
        <taxon>Bacteria</taxon>
        <taxon>Pseudomonadati</taxon>
        <taxon>Bacteroidota</taxon>
        <taxon>Cytophagia</taxon>
        <taxon>Cytophagales</taxon>
        <taxon>Persicobacteraceae</taxon>
        <taxon>Fulvitalea</taxon>
    </lineage>
</organism>
<evidence type="ECO:0000259" key="4">
    <source>
        <dbReference type="Pfam" id="PF00884"/>
    </source>
</evidence>
<dbReference type="EMBL" id="AP025314">
    <property type="protein sequence ID" value="BDD09735.1"/>
    <property type="molecule type" value="Genomic_DNA"/>
</dbReference>
<feature type="region of interest" description="Disordered" evidence="3">
    <location>
        <begin position="492"/>
        <end position="516"/>
    </location>
</feature>
<sequence>MKKFWRRITVNALAGLTGLFLLSCGKTDKKPLNILLITADDLNYNSVGAFGSKIDDITPNLDRLASQGKVFNDAHVTIAVCQPSRGVLMTGKYPHRNGIPGFHKTNIPDLPTLPEELQKGGYAIGLLGKMHHSSPKSDIQWDVQLDGFGSLGLGRDPERYYEECLTFLNKSKEAGKPFFLMANSHDPHRPFALSDQEQWAINGKYWNGKVPRKPSRVYKPEEVNVPDFLPDLQQVRLEMAEYYTSVHRLDETVGRILDALEESGMADNTLVMFLSDNGMAFPFAKTNCYLNSTRTPWIVRWPGVVKAGTSDSDHGISGVDYMATVLDAVGLPEPSSMDGHSFLPLLEGDKQEGREFVYTQFNETSARRRFTMRCVQDGNFGYIFSPWSDGKLAFKNESQHGRTFKAMRAAADSLPEVATRVKLFENRVVEEFYDLKNDPDALKNLANDPLYKQEKERFEKALEKWMVEMEDPALEAFRKRNDPEALKAFMDQENKDAKELSKMAKGHERMEETRRW</sequence>
<evidence type="ECO:0000256" key="2">
    <source>
        <dbReference type="ARBA" id="ARBA00022801"/>
    </source>
</evidence>
<dbReference type="AlphaFoldDB" id="A0AAU9DBJ0"/>
<evidence type="ECO:0000313" key="6">
    <source>
        <dbReference type="Proteomes" id="UP001348817"/>
    </source>
</evidence>
<dbReference type="Proteomes" id="UP001348817">
    <property type="component" value="Chromosome"/>
</dbReference>
<dbReference type="Gene3D" id="3.40.720.10">
    <property type="entry name" value="Alkaline Phosphatase, subunit A"/>
    <property type="match status" value="1"/>
</dbReference>
<accession>A0AAU9DBJ0</accession>
<feature type="domain" description="Sulfatase N-terminal" evidence="4">
    <location>
        <begin position="33"/>
        <end position="330"/>
    </location>
</feature>
<gene>
    <name evidence="5" type="ORF">FUAX_21670</name>
</gene>
<dbReference type="CDD" id="cd16027">
    <property type="entry name" value="SGSH"/>
    <property type="match status" value="1"/>
</dbReference>
<dbReference type="InterPro" id="IPR050738">
    <property type="entry name" value="Sulfatase"/>
</dbReference>
<dbReference type="PANTHER" id="PTHR42693:SF53">
    <property type="entry name" value="ENDO-4-O-SULFATASE"/>
    <property type="match status" value="1"/>
</dbReference>
<protein>
    <submittedName>
        <fullName evidence="5">Heparan N-sulfatase</fullName>
    </submittedName>
</protein>
<dbReference type="Pfam" id="PF00884">
    <property type="entry name" value="Sulfatase"/>
    <property type="match status" value="1"/>
</dbReference>
<dbReference type="GO" id="GO:0004065">
    <property type="term" value="F:arylsulfatase activity"/>
    <property type="evidence" value="ECO:0007669"/>
    <property type="project" value="TreeGrafter"/>
</dbReference>
<dbReference type="PANTHER" id="PTHR42693">
    <property type="entry name" value="ARYLSULFATASE FAMILY MEMBER"/>
    <property type="match status" value="1"/>
</dbReference>
<dbReference type="RefSeq" id="WP_338391330.1">
    <property type="nucleotide sequence ID" value="NZ_AP025314.1"/>
</dbReference>
<evidence type="ECO:0000256" key="1">
    <source>
        <dbReference type="ARBA" id="ARBA00008779"/>
    </source>
</evidence>
<reference evidence="5 6" key="1">
    <citation type="submission" date="2021-12" db="EMBL/GenBank/DDBJ databases">
        <title>Genome sequencing of bacteria with rrn-lacking chromosome and rrn-plasmid.</title>
        <authorList>
            <person name="Anda M."/>
            <person name="Iwasaki W."/>
        </authorList>
    </citation>
    <scope>NUCLEOTIDE SEQUENCE [LARGE SCALE GENOMIC DNA]</scope>
    <source>
        <strain evidence="5 6">DSM 100852</strain>
    </source>
</reference>
<dbReference type="KEGG" id="fax:FUAX_21670"/>